<keyword evidence="5" id="KW-0206">Cytoskeleton</keyword>
<evidence type="ECO:0000256" key="1">
    <source>
        <dbReference type="ARBA" id="ARBA00004245"/>
    </source>
</evidence>
<evidence type="ECO:0000313" key="7">
    <source>
        <dbReference type="EMBL" id="PIA63739.1"/>
    </source>
</evidence>
<dbReference type="OrthoDB" id="1937095at2759"/>
<keyword evidence="8" id="KW-1185">Reference proteome</keyword>
<protein>
    <recommendedName>
        <fullName evidence="6">TPX2 C-terminal domain-containing protein</fullName>
    </recommendedName>
</protein>
<evidence type="ECO:0000256" key="5">
    <source>
        <dbReference type="ARBA" id="ARBA00023212"/>
    </source>
</evidence>
<dbReference type="Pfam" id="PF06886">
    <property type="entry name" value="TPX2"/>
    <property type="match status" value="1"/>
</dbReference>
<feature type="domain" description="TPX2 C-terminal" evidence="6">
    <location>
        <begin position="4"/>
        <end position="54"/>
    </location>
</feature>
<dbReference type="InterPro" id="IPR027329">
    <property type="entry name" value="TPX2_C"/>
</dbReference>
<evidence type="ECO:0000256" key="2">
    <source>
        <dbReference type="ARBA" id="ARBA00005885"/>
    </source>
</evidence>
<accession>A0A2G5F6Y8</accession>
<evidence type="ECO:0000259" key="6">
    <source>
        <dbReference type="Pfam" id="PF06886"/>
    </source>
</evidence>
<dbReference type="Proteomes" id="UP000230069">
    <property type="component" value="Unassembled WGS sequence"/>
</dbReference>
<dbReference type="EMBL" id="KZ305019">
    <property type="protein sequence ID" value="PIA63739.1"/>
    <property type="molecule type" value="Genomic_DNA"/>
</dbReference>
<dbReference type="AlphaFoldDB" id="A0A2G5F6Y8"/>
<sequence>MTMIEHQRQQEEKFRKLIEEEEIRMLRKEMIPRAQLMPLFDRPFFPQRSTRPLTIPRDPSFHSINSKSWRCMSSCDSYSFQRLIHQSSKPIK</sequence>
<evidence type="ECO:0000256" key="4">
    <source>
        <dbReference type="ARBA" id="ARBA00022701"/>
    </source>
</evidence>
<gene>
    <name evidence="7" type="ORF">AQUCO_00201229v1</name>
</gene>
<organism evidence="7 8">
    <name type="scientific">Aquilegia coerulea</name>
    <name type="common">Rocky mountain columbine</name>
    <dbReference type="NCBI Taxonomy" id="218851"/>
    <lineage>
        <taxon>Eukaryota</taxon>
        <taxon>Viridiplantae</taxon>
        <taxon>Streptophyta</taxon>
        <taxon>Embryophyta</taxon>
        <taxon>Tracheophyta</taxon>
        <taxon>Spermatophyta</taxon>
        <taxon>Magnoliopsida</taxon>
        <taxon>Ranunculales</taxon>
        <taxon>Ranunculaceae</taxon>
        <taxon>Thalictroideae</taxon>
        <taxon>Aquilegia</taxon>
    </lineage>
</organism>
<evidence type="ECO:0000313" key="8">
    <source>
        <dbReference type="Proteomes" id="UP000230069"/>
    </source>
</evidence>
<evidence type="ECO:0000256" key="3">
    <source>
        <dbReference type="ARBA" id="ARBA00022490"/>
    </source>
</evidence>
<proteinExistence type="inferred from homology"/>
<comment type="similarity">
    <text evidence="2">Belongs to the TPX2 family.</text>
</comment>
<comment type="subcellular location">
    <subcellularLocation>
        <location evidence="1">Cytoplasm</location>
        <location evidence="1">Cytoskeleton</location>
    </subcellularLocation>
</comment>
<dbReference type="GO" id="GO:0005874">
    <property type="term" value="C:microtubule"/>
    <property type="evidence" value="ECO:0007669"/>
    <property type="project" value="UniProtKB-KW"/>
</dbReference>
<reference evidence="7 8" key="1">
    <citation type="submission" date="2017-09" db="EMBL/GenBank/DDBJ databases">
        <title>WGS assembly of Aquilegia coerulea Goldsmith.</title>
        <authorList>
            <person name="Hodges S."/>
            <person name="Kramer E."/>
            <person name="Nordborg M."/>
            <person name="Tomkins J."/>
            <person name="Borevitz J."/>
            <person name="Derieg N."/>
            <person name="Yan J."/>
            <person name="Mihaltcheva S."/>
            <person name="Hayes R.D."/>
            <person name="Rokhsar D."/>
        </authorList>
    </citation>
    <scope>NUCLEOTIDE SEQUENCE [LARGE SCALE GENOMIC DNA]</scope>
    <source>
        <strain evidence="8">cv. Goldsmith</strain>
    </source>
</reference>
<dbReference type="STRING" id="218851.A0A2G5F6Y8"/>
<dbReference type="InParanoid" id="A0A2G5F6Y8"/>
<keyword evidence="4" id="KW-0493">Microtubule</keyword>
<keyword evidence="3" id="KW-0963">Cytoplasm</keyword>
<name>A0A2G5F6Y8_AQUCA</name>